<evidence type="ECO:0000313" key="2">
    <source>
        <dbReference type="EMBL" id="CAA0824992.1"/>
    </source>
</evidence>
<dbReference type="EMBL" id="CACSLK010025823">
    <property type="protein sequence ID" value="CAA0824992.1"/>
    <property type="molecule type" value="Genomic_DNA"/>
</dbReference>
<name>A0A9N7N8H1_STRHE</name>
<sequence>MLLSSAATHASALLLSSPDAPRCSSPDSCTVVAPLRTRHTCTAPTHLHFNANITGVPPHPRAVVKRGALKEFVKLMKNDACSKNHVPVHRVVTRRFAAQVAVKEHHPSLEKVKPLVQSNSSTNCPEHCIIIDSIDEEDHKTMDEHDVPMFVQHTEAMLEEIDSMDVEVEMEEINGDGEPVVDIDCVDRKNVLAVTEYIDDIHDNYVKAEVHYKCIGFSPFRVDDDEDFLSSVSGGPDLVVPGLVVPTDSNSSCKSSDSVVQTEASSIGGSNRCKITSRLPPATPKATHDLLQLTTVVHHHLPRCQQLRETSATSEREDTPSAIVVARRHRPATARHPRACSPPGATRDRDRSLSSTIAATVNCQALRRQPPAPPQIATFHRRLSTSDGAATFASPDHHPVILAIGDPSSISQRLNFGSDEQQVPSVRPSRLSSRHPSSVIPQWQADRGGPFRRVSPSTSFSSSSSPVVRQRAAEDSRAAAVGFLFNEQGFFSG</sequence>
<feature type="compositionally biased region" description="Low complexity" evidence="1">
    <location>
        <begin position="451"/>
        <end position="468"/>
    </location>
</feature>
<feature type="region of interest" description="Disordered" evidence="1">
    <location>
        <begin position="419"/>
        <end position="468"/>
    </location>
</feature>
<dbReference type="Proteomes" id="UP001153555">
    <property type="component" value="Unassembled WGS sequence"/>
</dbReference>
<proteinExistence type="predicted"/>
<keyword evidence="3" id="KW-1185">Reference proteome</keyword>
<comment type="caution">
    <text evidence="2">The sequence shown here is derived from an EMBL/GenBank/DDBJ whole genome shotgun (WGS) entry which is preliminary data.</text>
</comment>
<reference evidence="2" key="1">
    <citation type="submission" date="2019-12" db="EMBL/GenBank/DDBJ databases">
        <authorList>
            <person name="Scholes J."/>
        </authorList>
    </citation>
    <scope>NUCLEOTIDE SEQUENCE</scope>
</reference>
<evidence type="ECO:0000256" key="1">
    <source>
        <dbReference type="SAM" id="MobiDB-lite"/>
    </source>
</evidence>
<organism evidence="2 3">
    <name type="scientific">Striga hermonthica</name>
    <name type="common">Purple witchweed</name>
    <name type="synonym">Buchnera hermonthica</name>
    <dbReference type="NCBI Taxonomy" id="68872"/>
    <lineage>
        <taxon>Eukaryota</taxon>
        <taxon>Viridiplantae</taxon>
        <taxon>Streptophyta</taxon>
        <taxon>Embryophyta</taxon>
        <taxon>Tracheophyta</taxon>
        <taxon>Spermatophyta</taxon>
        <taxon>Magnoliopsida</taxon>
        <taxon>eudicotyledons</taxon>
        <taxon>Gunneridae</taxon>
        <taxon>Pentapetalae</taxon>
        <taxon>asterids</taxon>
        <taxon>lamiids</taxon>
        <taxon>Lamiales</taxon>
        <taxon>Orobanchaceae</taxon>
        <taxon>Buchnereae</taxon>
        <taxon>Striga</taxon>
    </lineage>
</organism>
<feature type="compositionally biased region" description="Basic residues" evidence="1">
    <location>
        <begin position="329"/>
        <end position="338"/>
    </location>
</feature>
<dbReference type="AlphaFoldDB" id="A0A9N7N8H1"/>
<gene>
    <name evidence="2" type="ORF">SHERM_21822</name>
</gene>
<protein>
    <submittedName>
        <fullName evidence="2">Cyclin-B2-3</fullName>
    </submittedName>
</protein>
<evidence type="ECO:0000313" key="3">
    <source>
        <dbReference type="Proteomes" id="UP001153555"/>
    </source>
</evidence>
<accession>A0A9N7N8H1</accession>
<feature type="region of interest" description="Disordered" evidence="1">
    <location>
        <begin position="329"/>
        <end position="353"/>
    </location>
</feature>
<feature type="compositionally biased region" description="Low complexity" evidence="1">
    <location>
        <begin position="423"/>
        <end position="439"/>
    </location>
</feature>